<evidence type="ECO:0000256" key="6">
    <source>
        <dbReference type="ARBA" id="ARBA00022989"/>
    </source>
</evidence>
<evidence type="ECO:0000313" key="10">
    <source>
        <dbReference type="EMBL" id="KAJ0408521.1"/>
    </source>
</evidence>
<dbReference type="Gene3D" id="2.40.128.330">
    <property type="match status" value="1"/>
</dbReference>
<evidence type="ECO:0000256" key="9">
    <source>
        <dbReference type="RuleBase" id="RU366042"/>
    </source>
</evidence>
<evidence type="ECO:0000256" key="4">
    <source>
        <dbReference type="ARBA" id="ARBA00022842"/>
    </source>
</evidence>
<evidence type="ECO:0000256" key="2">
    <source>
        <dbReference type="ARBA" id="ARBA00022448"/>
    </source>
</evidence>
<feature type="transmembrane region" description="Helical" evidence="9">
    <location>
        <begin position="271"/>
        <end position="298"/>
    </location>
</feature>
<dbReference type="Gene3D" id="1.20.58.340">
    <property type="entry name" value="Magnesium transport protein CorA, transmembrane region"/>
    <property type="match status" value="2"/>
</dbReference>
<keyword evidence="3 9" id="KW-0812">Transmembrane</keyword>
<keyword evidence="7 9" id="KW-0406">Ion transport</keyword>
<organism evidence="10 11">
    <name type="scientific">Pythium insidiosum</name>
    <name type="common">Pythiosis disease agent</name>
    <dbReference type="NCBI Taxonomy" id="114742"/>
    <lineage>
        <taxon>Eukaryota</taxon>
        <taxon>Sar</taxon>
        <taxon>Stramenopiles</taxon>
        <taxon>Oomycota</taxon>
        <taxon>Peronosporomycetes</taxon>
        <taxon>Pythiales</taxon>
        <taxon>Pythiaceae</taxon>
        <taxon>Pythium</taxon>
    </lineage>
</organism>
<dbReference type="PANTHER" id="PTHR13890:SF0">
    <property type="entry name" value="MAGNESIUM TRANSPORTER MRS2 HOMOLOG, MITOCHONDRIAL"/>
    <property type="match status" value="1"/>
</dbReference>
<evidence type="ECO:0000256" key="7">
    <source>
        <dbReference type="ARBA" id="ARBA00023065"/>
    </source>
</evidence>
<dbReference type="AlphaFoldDB" id="A0AAD5MAV5"/>
<evidence type="ECO:0000256" key="3">
    <source>
        <dbReference type="ARBA" id="ARBA00022692"/>
    </source>
</evidence>
<keyword evidence="9" id="KW-0496">Mitochondrion</keyword>
<dbReference type="Pfam" id="PF22099">
    <property type="entry name" value="MRS2-like"/>
    <property type="match status" value="1"/>
</dbReference>
<protein>
    <recommendedName>
        <fullName evidence="9">Magnesium transporter</fullName>
    </recommendedName>
</protein>
<keyword evidence="8 9" id="KW-0472">Membrane</keyword>
<dbReference type="EMBL" id="JAKCXM010000011">
    <property type="protein sequence ID" value="KAJ0408521.1"/>
    <property type="molecule type" value="Genomic_DNA"/>
</dbReference>
<dbReference type="Proteomes" id="UP001209570">
    <property type="component" value="Unassembled WGS sequence"/>
</dbReference>
<dbReference type="GO" id="GO:0005743">
    <property type="term" value="C:mitochondrial inner membrane"/>
    <property type="evidence" value="ECO:0007669"/>
    <property type="project" value="UniProtKB-SubCell"/>
</dbReference>
<dbReference type="InterPro" id="IPR039204">
    <property type="entry name" value="MRS2-like"/>
</dbReference>
<dbReference type="InterPro" id="IPR045863">
    <property type="entry name" value="CorA_TM1_TM2"/>
</dbReference>
<dbReference type="GO" id="GO:0015095">
    <property type="term" value="F:magnesium ion transmembrane transporter activity"/>
    <property type="evidence" value="ECO:0007669"/>
    <property type="project" value="TreeGrafter"/>
</dbReference>
<feature type="transmembrane region" description="Helical" evidence="9">
    <location>
        <begin position="310"/>
        <end position="333"/>
    </location>
</feature>
<keyword evidence="2 9" id="KW-0813">Transport</keyword>
<accession>A0AAD5MAV5</accession>
<comment type="subcellular location">
    <subcellularLocation>
        <location evidence="1">Membrane</location>
        <topology evidence="1">Multi-pass membrane protein</topology>
    </subcellularLocation>
    <subcellularLocation>
        <location evidence="9">Mitochondrion inner membrane</location>
        <topology evidence="9">Multi-pass membrane protein</topology>
    </subcellularLocation>
</comment>
<proteinExistence type="inferred from homology"/>
<comment type="similarity">
    <text evidence="9">Belongs to the CorA metal ion transporter (MIT) (TC 1.A.35) family.</text>
</comment>
<reference evidence="10" key="1">
    <citation type="submission" date="2021-12" db="EMBL/GenBank/DDBJ databases">
        <title>Prjna785345.</title>
        <authorList>
            <person name="Rujirawat T."/>
            <person name="Krajaejun T."/>
        </authorList>
    </citation>
    <scope>NUCLEOTIDE SEQUENCE</scope>
    <source>
        <strain evidence="10">Pi057C3</strain>
    </source>
</reference>
<keyword evidence="11" id="KW-1185">Reference proteome</keyword>
<keyword evidence="4 9" id="KW-0460">Magnesium</keyword>
<keyword evidence="6 9" id="KW-1133">Transmembrane helix</keyword>
<dbReference type="CDD" id="cd12823">
    <property type="entry name" value="Mrs2_Mfm1p-like"/>
    <property type="match status" value="1"/>
</dbReference>
<keyword evidence="9" id="KW-0999">Mitochondrion inner membrane</keyword>
<name>A0AAD5MAV5_PYTIN</name>
<sequence>MDSTARENALLVLRFDAQAKYTYAPTAAGSIHVTARKPDAARTFCDLQPVHMRDLRQLDESFTESNETSIVVRKQAILISADPIRSIVMRHSALVLVPDGADSLLLMVIRDFQQCVHDNASATSFEFKALEAIFDTLSRLFEDEFESHAAEIGTMLNALVRVRIISGELETLRLMKNNMSAFAAQVDSLRRTLMALLDNEEDLRLLYLTKLCETPELIYDLQSFDPEEVEVLLETYMKDIYSTRTKAELLQHRIQATESLVTMKLDYARNYLLALQLVFSLVGVGLGIGTLVTGIFGMNVQLAIPTSSSSFWIILSIIIVASVVVIWGGIHYFRRQGVMISA</sequence>
<gene>
    <name evidence="10" type="ORF">P43SY_006451</name>
</gene>
<evidence type="ECO:0000313" key="11">
    <source>
        <dbReference type="Proteomes" id="UP001209570"/>
    </source>
</evidence>
<dbReference type="SUPFAM" id="SSF144083">
    <property type="entry name" value="Magnesium transport protein CorA, transmembrane region"/>
    <property type="match status" value="1"/>
</dbReference>
<keyword evidence="5" id="KW-0809">Transit peptide</keyword>
<comment type="caution">
    <text evidence="10">The sequence shown here is derived from an EMBL/GenBank/DDBJ whole genome shotgun (WGS) entry which is preliminary data.</text>
</comment>
<dbReference type="PANTHER" id="PTHR13890">
    <property type="entry name" value="RNA SPLICING PROTEIN MRS2, MITOCHONDRIAL"/>
    <property type="match status" value="1"/>
</dbReference>
<evidence type="ECO:0000256" key="5">
    <source>
        <dbReference type="ARBA" id="ARBA00022946"/>
    </source>
</evidence>
<evidence type="ECO:0000256" key="1">
    <source>
        <dbReference type="ARBA" id="ARBA00004141"/>
    </source>
</evidence>
<evidence type="ECO:0000256" key="8">
    <source>
        <dbReference type="ARBA" id="ARBA00023136"/>
    </source>
</evidence>